<organism evidence="1 2">
    <name type="scientific">Paspalum vaginatum</name>
    <name type="common">seashore paspalum</name>
    <dbReference type="NCBI Taxonomy" id="158149"/>
    <lineage>
        <taxon>Eukaryota</taxon>
        <taxon>Viridiplantae</taxon>
        <taxon>Streptophyta</taxon>
        <taxon>Embryophyta</taxon>
        <taxon>Tracheophyta</taxon>
        <taxon>Spermatophyta</taxon>
        <taxon>Magnoliopsida</taxon>
        <taxon>Liliopsida</taxon>
        <taxon>Poales</taxon>
        <taxon>Poaceae</taxon>
        <taxon>PACMAD clade</taxon>
        <taxon>Panicoideae</taxon>
        <taxon>Andropogonodae</taxon>
        <taxon>Paspaleae</taxon>
        <taxon>Paspalinae</taxon>
        <taxon>Paspalum</taxon>
    </lineage>
</organism>
<evidence type="ECO:0000313" key="2">
    <source>
        <dbReference type="Proteomes" id="UP001164776"/>
    </source>
</evidence>
<sequence length="132" mass="15031">MEKFRNWLPRSRGYEVDNSKTNNIAVVDTVKRDVAYNGSSYHHSLPLRQRGGLQAAVMTVTPILYDEEKRKQMAEYYGFTQIGEQLPDNVTLEDVMGTLPKEVSTVNSAKSPWYLLPLAWAWTGTAVTRVHK</sequence>
<dbReference type="OrthoDB" id="1717905at2759"/>
<gene>
    <name evidence="1" type="ORF">BS78_K086100</name>
</gene>
<comment type="caution">
    <text evidence="1">The sequence shown here is derived from an EMBL/GenBank/DDBJ whole genome shotgun (WGS) entry which is preliminary data.</text>
</comment>
<accession>A0A9W7XF11</accession>
<dbReference type="EMBL" id="MU629420">
    <property type="protein sequence ID" value="KAJ1257362.1"/>
    <property type="molecule type" value="Genomic_DNA"/>
</dbReference>
<proteinExistence type="predicted"/>
<reference evidence="1 2" key="1">
    <citation type="submission" date="2022-10" db="EMBL/GenBank/DDBJ databases">
        <title>WGS assembly of Paspalum vaginatum 540-79.</title>
        <authorList>
            <person name="Sun G."/>
            <person name="Wase N."/>
            <person name="Shu S."/>
            <person name="Jenkins J."/>
            <person name="Zhou B."/>
            <person name="Torres-Rodriguez J."/>
            <person name="Chen C."/>
            <person name="Sandor L."/>
            <person name="Plott C."/>
            <person name="Yoshinga Y."/>
            <person name="Daum C."/>
            <person name="Qi P."/>
            <person name="Barry K."/>
            <person name="Lipzen A."/>
            <person name="Berry L."/>
            <person name="Pedersen C."/>
            <person name="Gottilla T."/>
            <person name="Foltz A."/>
            <person name="Yu H."/>
            <person name="O'Malley R."/>
            <person name="Zhang C."/>
            <person name="Devos K."/>
            <person name="Sigmon B."/>
            <person name="Yu B."/>
            <person name="Obata T."/>
            <person name="Schmutz J."/>
            <person name="Schnable J."/>
        </authorList>
    </citation>
    <scope>NUCLEOTIDE SEQUENCE [LARGE SCALE GENOMIC DNA]</scope>
    <source>
        <strain evidence="2">cv. 540-79</strain>
    </source>
</reference>
<dbReference type="AlphaFoldDB" id="A0A9W7XF11"/>
<evidence type="ECO:0000313" key="1">
    <source>
        <dbReference type="EMBL" id="KAJ1257362.1"/>
    </source>
</evidence>
<protein>
    <submittedName>
        <fullName evidence="1">Uncharacterized protein</fullName>
    </submittedName>
</protein>
<dbReference type="Proteomes" id="UP001164776">
    <property type="component" value="Unassembled WGS sequence"/>
</dbReference>
<keyword evidence="2" id="KW-1185">Reference proteome</keyword>
<name>A0A9W7XF11_9POAL</name>